<dbReference type="AlphaFoldDB" id="A0A0D3EB97"/>
<accession>A0A0D3EB97</accession>
<name>A0A0D3EB97_BRAOL</name>
<sequence length="92" mass="10566">MCCHTKEETPQLVTTHPVGVLLKGEVLGSSNVKRTNNLPVDVEEFHPTMEVEIPQSLFEEQRRQFYGARLLEIQGNMKLTEEQLALFQVKKQ</sequence>
<dbReference type="HOGENOM" id="CLU_2416362_0_0_1"/>
<dbReference type="Gramene" id="Bo9g120270.1">
    <property type="protein sequence ID" value="Bo9g120270.1"/>
    <property type="gene ID" value="Bo9g120270"/>
</dbReference>
<keyword evidence="2" id="KW-1185">Reference proteome</keyword>
<evidence type="ECO:0000313" key="1">
    <source>
        <dbReference type="EnsemblPlants" id="Bo9g120270.1"/>
    </source>
</evidence>
<reference evidence="1" key="2">
    <citation type="submission" date="2015-03" db="UniProtKB">
        <authorList>
            <consortium name="EnsemblPlants"/>
        </authorList>
    </citation>
    <scope>IDENTIFICATION</scope>
</reference>
<evidence type="ECO:0000313" key="2">
    <source>
        <dbReference type="Proteomes" id="UP000032141"/>
    </source>
</evidence>
<protein>
    <submittedName>
        <fullName evidence="1">Uncharacterized protein</fullName>
    </submittedName>
</protein>
<dbReference type="Proteomes" id="UP000032141">
    <property type="component" value="Chromosome C9"/>
</dbReference>
<dbReference type="STRING" id="109376.A0A0D3EB97"/>
<organism evidence="1 2">
    <name type="scientific">Brassica oleracea var. oleracea</name>
    <dbReference type="NCBI Taxonomy" id="109376"/>
    <lineage>
        <taxon>Eukaryota</taxon>
        <taxon>Viridiplantae</taxon>
        <taxon>Streptophyta</taxon>
        <taxon>Embryophyta</taxon>
        <taxon>Tracheophyta</taxon>
        <taxon>Spermatophyta</taxon>
        <taxon>Magnoliopsida</taxon>
        <taxon>eudicotyledons</taxon>
        <taxon>Gunneridae</taxon>
        <taxon>Pentapetalae</taxon>
        <taxon>rosids</taxon>
        <taxon>malvids</taxon>
        <taxon>Brassicales</taxon>
        <taxon>Brassicaceae</taxon>
        <taxon>Brassiceae</taxon>
        <taxon>Brassica</taxon>
    </lineage>
</organism>
<reference evidence="1 2" key="1">
    <citation type="journal article" date="2014" name="Genome Biol.">
        <title>Transcriptome and methylome profiling reveals relics of genome dominance in the mesopolyploid Brassica oleracea.</title>
        <authorList>
            <person name="Parkin I.A."/>
            <person name="Koh C."/>
            <person name="Tang H."/>
            <person name="Robinson S.J."/>
            <person name="Kagale S."/>
            <person name="Clarke W.E."/>
            <person name="Town C.D."/>
            <person name="Nixon J."/>
            <person name="Krishnakumar V."/>
            <person name="Bidwell S.L."/>
            <person name="Denoeud F."/>
            <person name="Belcram H."/>
            <person name="Links M.G."/>
            <person name="Just J."/>
            <person name="Clarke C."/>
            <person name="Bender T."/>
            <person name="Huebert T."/>
            <person name="Mason A.S."/>
            <person name="Pires J.C."/>
            <person name="Barker G."/>
            <person name="Moore J."/>
            <person name="Walley P.G."/>
            <person name="Manoli S."/>
            <person name="Batley J."/>
            <person name="Edwards D."/>
            <person name="Nelson M.N."/>
            <person name="Wang X."/>
            <person name="Paterson A.H."/>
            <person name="King G."/>
            <person name="Bancroft I."/>
            <person name="Chalhoub B."/>
            <person name="Sharpe A.G."/>
        </authorList>
    </citation>
    <scope>NUCLEOTIDE SEQUENCE</scope>
    <source>
        <strain evidence="1 2">cv. TO1000</strain>
    </source>
</reference>
<dbReference type="EnsemblPlants" id="Bo9g120270.1">
    <property type="protein sequence ID" value="Bo9g120270.1"/>
    <property type="gene ID" value="Bo9g120270"/>
</dbReference>
<proteinExistence type="predicted"/>